<proteinExistence type="predicted"/>
<keyword evidence="2" id="KW-0503">Monooxygenase</keyword>
<dbReference type="Proteomes" id="UP000325433">
    <property type="component" value="Unassembled WGS sequence"/>
</dbReference>
<evidence type="ECO:0000313" key="4">
    <source>
        <dbReference type="Proteomes" id="UP000325433"/>
    </source>
</evidence>
<keyword evidence="4" id="KW-1185">Reference proteome</keyword>
<dbReference type="SUPFAM" id="SSF51905">
    <property type="entry name" value="FAD/NAD(P)-binding domain"/>
    <property type="match status" value="1"/>
</dbReference>
<dbReference type="InterPro" id="IPR036188">
    <property type="entry name" value="FAD/NAD-bd_sf"/>
</dbReference>
<evidence type="ECO:0000313" key="3">
    <source>
        <dbReference type="EMBL" id="KAE8312656.1"/>
    </source>
</evidence>
<dbReference type="AlphaFoldDB" id="A0A5N6VWR0"/>
<evidence type="ECO:0000256" key="1">
    <source>
        <dbReference type="ARBA" id="ARBA00001974"/>
    </source>
</evidence>
<protein>
    <recommendedName>
        <fullName evidence="5">Monooxygenase</fullName>
    </recommendedName>
</protein>
<name>A0A5N6VWR0_9EURO</name>
<organism evidence="3 4">
    <name type="scientific">Aspergillus transmontanensis</name>
    <dbReference type="NCBI Taxonomy" id="1034304"/>
    <lineage>
        <taxon>Eukaryota</taxon>
        <taxon>Fungi</taxon>
        <taxon>Dikarya</taxon>
        <taxon>Ascomycota</taxon>
        <taxon>Pezizomycotina</taxon>
        <taxon>Eurotiomycetes</taxon>
        <taxon>Eurotiomycetidae</taxon>
        <taxon>Eurotiales</taxon>
        <taxon>Aspergillaceae</taxon>
        <taxon>Aspergillus</taxon>
        <taxon>Aspergillus subgen. Circumdati</taxon>
    </lineage>
</organism>
<dbReference type="PANTHER" id="PTHR43872">
    <property type="entry name" value="MONOOXYGENASE, PUTATIVE (AFU_ORTHOLOGUE AFUA_8G02570)-RELATED"/>
    <property type="match status" value="1"/>
</dbReference>
<dbReference type="Gene3D" id="3.50.50.60">
    <property type="entry name" value="FAD/NAD(P)-binding domain"/>
    <property type="match status" value="1"/>
</dbReference>
<keyword evidence="2" id="KW-0560">Oxidoreductase</keyword>
<sequence length="237" mass="26503">MIFVRSRFVSLGTGYHDYLEPLQANIPGLEKFQGKVIHPQFWPVGLDYTHKRIVVIGSGATAITLLPALSLQVLHIFCALYKPWEQRLWICPDGDFYAALRNAKSSIVTGTIDMITTSSIKLTSGEELHPDIIVTATGYANASWTLGSDTAAQLVCQLLTRMRKQSLSVIVPRMTAEEREGFEKCPILALSATYVKKGGNVFPQSSFTAPWQPCSYYWRDLAIARWGDVRKSMEWLG</sequence>
<evidence type="ECO:0000256" key="2">
    <source>
        <dbReference type="ARBA" id="ARBA00023033"/>
    </source>
</evidence>
<reference evidence="4" key="1">
    <citation type="submission" date="2019-04" db="EMBL/GenBank/DDBJ databases">
        <title>Friends and foes A comparative genomics studyof 23 Aspergillus species from section Flavi.</title>
        <authorList>
            <consortium name="DOE Joint Genome Institute"/>
            <person name="Kjaerbolling I."/>
            <person name="Vesth T."/>
            <person name="Frisvad J.C."/>
            <person name="Nybo J.L."/>
            <person name="Theobald S."/>
            <person name="Kildgaard S."/>
            <person name="Isbrandt T."/>
            <person name="Kuo A."/>
            <person name="Sato A."/>
            <person name="Lyhne E.K."/>
            <person name="Kogle M.E."/>
            <person name="Wiebenga A."/>
            <person name="Kun R.S."/>
            <person name="Lubbers R.J."/>
            <person name="Makela M.R."/>
            <person name="Barry K."/>
            <person name="Chovatia M."/>
            <person name="Clum A."/>
            <person name="Daum C."/>
            <person name="Haridas S."/>
            <person name="He G."/>
            <person name="LaButti K."/>
            <person name="Lipzen A."/>
            <person name="Mondo S."/>
            <person name="Riley R."/>
            <person name="Salamov A."/>
            <person name="Simmons B.A."/>
            <person name="Magnuson J.K."/>
            <person name="Henrissat B."/>
            <person name="Mortensen U.H."/>
            <person name="Larsen T.O."/>
            <person name="Devries R.P."/>
            <person name="Grigoriev I.V."/>
            <person name="Machida M."/>
            <person name="Baker S.E."/>
            <person name="Andersen M.R."/>
        </authorList>
    </citation>
    <scope>NUCLEOTIDE SEQUENCE [LARGE SCALE GENOMIC DNA]</scope>
    <source>
        <strain evidence="4">CBS 130015</strain>
    </source>
</reference>
<dbReference type="GO" id="GO:0004497">
    <property type="term" value="F:monooxygenase activity"/>
    <property type="evidence" value="ECO:0007669"/>
    <property type="project" value="UniProtKB-KW"/>
</dbReference>
<gene>
    <name evidence="3" type="ORF">BDV41DRAFT_577593</name>
</gene>
<dbReference type="PANTHER" id="PTHR43872:SF1">
    <property type="entry name" value="MONOOXYGENASE, PUTATIVE (AFU_ORTHOLOGUE AFUA_8G02570)-RELATED"/>
    <property type="match status" value="1"/>
</dbReference>
<accession>A0A5N6VWR0</accession>
<dbReference type="InterPro" id="IPR051820">
    <property type="entry name" value="FAD-binding_MO"/>
</dbReference>
<evidence type="ECO:0008006" key="5">
    <source>
        <dbReference type="Google" id="ProtNLM"/>
    </source>
</evidence>
<dbReference type="EMBL" id="ML738332">
    <property type="protein sequence ID" value="KAE8312656.1"/>
    <property type="molecule type" value="Genomic_DNA"/>
</dbReference>
<comment type="cofactor">
    <cofactor evidence="1">
        <name>FAD</name>
        <dbReference type="ChEBI" id="CHEBI:57692"/>
    </cofactor>
</comment>